<keyword evidence="2" id="KW-0472">Membrane</keyword>
<name>A0ABR9W3U0_9MICO</name>
<keyword evidence="4" id="KW-1185">Reference proteome</keyword>
<feature type="transmembrane region" description="Helical" evidence="2">
    <location>
        <begin position="20"/>
        <end position="41"/>
    </location>
</feature>
<dbReference type="RefSeq" id="WP_193866830.1">
    <property type="nucleotide sequence ID" value="NZ_JADEYR010000020.1"/>
</dbReference>
<reference evidence="3 4" key="1">
    <citation type="submission" date="2020-10" db="EMBL/GenBank/DDBJ databases">
        <title>Draft genome and description of Brachybacterium epidermidis sp nov.</title>
        <authorList>
            <person name="Boxberger M."/>
            <person name="La Scola B."/>
        </authorList>
    </citation>
    <scope>NUCLEOTIDE SEQUENCE [LARGE SCALE GENOMIC DNA]</scope>
    <source>
        <strain evidence="3 4">Marseille-Q2903</strain>
    </source>
</reference>
<keyword evidence="2" id="KW-1133">Transmembrane helix</keyword>
<accession>A0ABR9W3U0</accession>
<evidence type="ECO:0000256" key="1">
    <source>
        <dbReference type="SAM" id="MobiDB-lite"/>
    </source>
</evidence>
<organism evidence="3 4">
    <name type="scientific">Brachybacterium epidermidis</name>
    <dbReference type="NCBI Taxonomy" id="2781983"/>
    <lineage>
        <taxon>Bacteria</taxon>
        <taxon>Bacillati</taxon>
        <taxon>Actinomycetota</taxon>
        <taxon>Actinomycetes</taxon>
        <taxon>Micrococcales</taxon>
        <taxon>Dermabacteraceae</taxon>
        <taxon>Brachybacterium</taxon>
    </lineage>
</organism>
<dbReference type="Proteomes" id="UP000644727">
    <property type="component" value="Unassembled WGS sequence"/>
</dbReference>
<protein>
    <submittedName>
        <fullName evidence="3">Uncharacterized protein</fullName>
    </submittedName>
</protein>
<gene>
    <name evidence="3" type="ORF">IOE58_13220</name>
</gene>
<feature type="region of interest" description="Disordered" evidence="1">
    <location>
        <begin position="44"/>
        <end position="69"/>
    </location>
</feature>
<proteinExistence type="predicted"/>
<feature type="compositionally biased region" description="Basic and acidic residues" evidence="1">
    <location>
        <begin position="52"/>
        <end position="69"/>
    </location>
</feature>
<evidence type="ECO:0000313" key="3">
    <source>
        <dbReference type="EMBL" id="MBE9405097.1"/>
    </source>
</evidence>
<evidence type="ECO:0000256" key="2">
    <source>
        <dbReference type="SAM" id="Phobius"/>
    </source>
</evidence>
<comment type="caution">
    <text evidence="3">The sequence shown here is derived from an EMBL/GenBank/DDBJ whole genome shotgun (WGS) entry which is preliminary data.</text>
</comment>
<keyword evidence="2" id="KW-0812">Transmembrane</keyword>
<sequence length="69" mass="7053">MTDQLMILAESGAGAEGIPAYLVGLGMLVILLGLLAITYLAGGGNRSPRKGHPAETRTTGHHDTGASDH</sequence>
<dbReference type="EMBL" id="JADEYR010000020">
    <property type="protein sequence ID" value="MBE9405097.1"/>
    <property type="molecule type" value="Genomic_DNA"/>
</dbReference>
<evidence type="ECO:0000313" key="4">
    <source>
        <dbReference type="Proteomes" id="UP000644727"/>
    </source>
</evidence>